<dbReference type="Proteomes" id="UP000291022">
    <property type="component" value="Unassembled WGS sequence"/>
</dbReference>
<sequence>ILTIEMTPNITEEVFFRNGCTTGKRKEKQMNGLRREKEELEIRMWRKGIPPTLLVGMQVGTATLENSVEVP</sequence>
<proteinExistence type="predicted"/>
<reference evidence="1" key="3">
    <citation type="submission" date="2025-09" db="UniProtKB">
        <authorList>
            <consortium name="Ensembl"/>
        </authorList>
    </citation>
    <scope>IDENTIFICATION</scope>
</reference>
<protein>
    <submittedName>
        <fullName evidence="1">Uncharacterized protein</fullName>
    </submittedName>
</protein>
<evidence type="ECO:0000313" key="2">
    <source>
        <dbReference type="Proteomes" id="UP000291022"/>
    </source>
</evidence>
<dbReference type="AlphaFoldDB" id="A0A452SS33"/>
<reference evidence="2" key="1">
    <citation type="submission" date="2016-06" db="EMBL/GenBank/DDBJ databases">
        <title>De novo assembly and RNA-Seq shows season-dependent expression and editing in black bear kidneys.</title>
        <authorList>
            <person name="Korstanje R."/>
            <person name="Srivastava A."/>
            <person name="Sarsani V.K."/>
            <person name="Sheehan S.M."/>
            <person name="Seger R.L."/>
            <person name="Barter M.E."/>
            <person name="Lindqvist C."/>
            <person name="Brody L.C."/>
            <person name="Mullikin J.C."/>
        </authorList>
    </citation>
    <scope>NUCLEOTIDE SEQUENCE [LARGE SCALE GENOMIC DNA]</scope>
</reference>
<dbReference type="Ensembl" id="ENSUAMT00000039624.1">
    <property type="protein sequence ID" value="ENSUAMP00000035587.1"/>
    <property type="gene ID" value="ENSUAMG00000027028.1"/>
</dbReference>
<reference evidence="1" key="2">
    <citation type="submission" date="2025-08" db="UniProtKB">
        <authorList>
            <consortium name="Ensembl"/>
        </authorList>
    </citation>
    <scope>IDENTIFICATION</scope>
</reference>
<keyword evidence="2" id="KW-1185">Reference proteome</keyword>
<dbReference type="GeneTree" id="ENSGT01000000221822"/>
<accession>A0A452SS33</accession>
<evidence type="ECO:0000313" key="1">
    <source>
        <dbReference type="Ensembl" id="ENSUAMP00000035587.1"/>
    </source>
</evidence>
<name>A0A452SS33_URSAM</name>
<organism evidence="1 2">
    <name type="scientific">Ursus americanus</name>
    <name type="common">American black bear</name>
    <name type="synonym">Euarctos americanus</name>
    <dbReference type="NCBI Taxonomy" id="9643"/>
    <lineage>
        <taxon>Eukaryota</taxon>
        <taxon>Metazoa</taxon>
        <taxon>Chordata</taxon>
        <taxon>Craniata</taxon>
        <taxon>Vertebrata</taxon>
        <taxon>Euteleostomi</taxon>
        <taxon>Mammalia</taxon>
        <taxon>Eutheria</taxon>
        <taxon>Laurasiatheria</taxon>
        <taxon>Carnivora</taxon>
        <taxon>Caniformia</taxon>
        <taxon>Ursidae</taxon>
        <taxon>Ursus</taxon>
    </lineage>
</organism>